<comment type="caution">
    <text evidence="2">The sequence shown here is derived from an EMBL/GenBank/DDBJ whole genome shotgun (WGS) entry which is preliminary data.</text>
</comment>
<dbReference type="AlphaFoldDB" id="B9XJW2"/>
<protein>
    <recommendedName>
        <fullName evidence="4">Lipoprotein</fullName>
    </recommendedName>
</protein>
<dbReference type="PROSITE" id="PS51257">
    <property type="entry name" value="PROKAR_LIPOPROTEIN"/>
    <property type="match status" value="1"/>
</dbReference>
<reference evidence="2 3" key="1">
    <citation type="journal article" date="2011" name="J. Bacteriol.">
        <title>Genome sequence of 'Pedosphaera parvula' Ellin514, an aerobic Verrucomicrobial isolate from pasture soil.</title>
        <authorList>
            <person name="Kant R."/>
            <person name="van Passel M.W."/>
            <person name="Sangwan P."/>
            <person name="Palva A."/>
            <person name="Lucas S."/>
            <person name="Copeland A."/>
            <person name="Lapidus A."/>
            <person name="Glavina Del Rio T."/>
            <person name="Dalin E."/>
            <person name="Tice H."/>
            <person name="Bruce D."/>
            <person name="Goodwin L."/>
            <person name="Pitluck S."/>
            <person name="Chertkov O."/>
            <person name="Larimer F.W."/>
            <person name="Land M.L."/>
            <person name="Hauser L."/>
            <person name="Brettin T.S."/>
            <person name="Detter J.C."/>
            <person name="Han S."/>
            <person name="de Vos W.M."/>
            <person name="Janssen P.H."/>
            <person name="Smidt H."/>
        </authorList>
    </citation>
    <scope>NUCLEOTIDE SEQUENCE [LARGE SCALE GENOMIC DNA]</scope>
    <source>
        <strain evidence="2 3">Ellin514</strain>
    </source>
</reference>
<evidence type="ECO:0008006" key="4">
    <source>
        <dbReference type="Google" id="ProtNLM"/>
    </source>
</evidence>
<feature type="chain" id="PRO_5002894423" description="Lipoprotein" evidence="1">
    <location>
        <begin position="18"/>
        <end position="38"/>
    </location>
</feature>
<sequence length="38" mass="4073" precursor="true">MSKIYLILLMAIALAFASGCKTDSGSREFVPGKGWVPN</sequence>
<proteinExistence type="predicted"/>
<dbReference type="Proteomes" id="UP000003688">
    <property type="component" value="Unassembled WGS sequence"/>
</dbReference>
<name>B9XJW2_PEDPL</name>
<evidence type="ECO:0000313" key="2">
    <source>
        <dbReference type="EMBL" id="EEF59785.1"/>
    </source>
</evidence>
<keyword evidence="1" id="KW-0732">Signal</keyword>
<feature type="signal peptide" evidence="1">
    <location>
        <begin position="1"/>
        <end position="17"/>
    </location>
</feature>
<organism evidence="2 3">
    <name type="scientific">Pedosphaera parvula (strain Ellin514)</name>
    <dbReference type="NCBI Taxonomy" id="320771"/>
    <lineage>
        <taxon>Bacteria</taxon>
        <taxon>Pseudomonadati</taxon>
        <taxon>Verrucomicrobiota</taxon>
        <taxon>Pedosphaerae</taxon>
        <taxon>Pedosphaerales</taxon>
        <taxon>Pedosphaeraceae</taxon>
        <taxon>Pedosphaera</taxon>
    </lineage>
</organism>
<accession>B9XJW2</accession>
<keyword evidence="3" id="KW-1185">Reference proteome</keyword>
<evidence type="ECO:0000313" key="3">
    <source>
        <dbReference type="Proteomes" id="UP000003688"/>
    </source>
</evidence>
<evidence type="ECO:0000256" key="1">
    <source>
        <dbReference type="SAM" id="SignalP"/>
    </source>
</evidence>
<gene>
    <name evidence="2" type="ORF">Cflav_PD2792</name>
</gene>
<dbReference type="EMBL" id="ABOX02000023">
    <property type="protein sequence ID" value="EEF59785.1"/>
    <property type="molecule type" value="Genomic_DNA"/>
</dbReference>